<evidence type="ECO:0000256" key="5">
    <source>
        <dbReference type="ARBA" id="ARBA00023136"/>
    </source>
</evidence>
<protein>
    <recommendedName>
        <fullName evidence="9">Integral membrane bound transporter domain-containing protein</fullName>
    </recommendedName>
</protein>
<evidence type="ECO:0000256" key="2">
    <source>
        <dbReference type="ARBA" id="ARBA00022475"/>
    </source>
</evidence>
<evidence type="ECO:0000313" key="11">
    <source>
        <dbReference type="Proteomes" id="UP000654947"/>
    </source>
</evidence>
<dbReference type="GO" id="GO:0005886">
    <property type="term" value="C:plasma membrane"/>
    <property type="evidence" value="ECO:0007669"/>
    <property type="project" value="UniProtKB-SubCell"/>
</dbReference>
<evidence type="ECO:0000256" key="4">
    <source>
        <dbReference type="ARBA" id="ARBA00022989"/>
    </source>
</evidence>
<feature type="transmembrane region" description="Helical" evidence="8">
    <location>
        <begin position="169"/>
        <end position="185"/>
    </location>
</feature>
<evidence type="ECO:0000256" key="8">
    <source>
        <dbReference type="SAM" id="Phobius"/>
    </source>
</evidence>
<dbReference type="EMBL" id="BMXL01000002">
    <property type="protein sequence ID" value="GHD17400.1"/>
    <property type="molecule type" value="Genomic_DNA"/>
</dbReference>
<feature type="transmembrane region" description="Helical" evidence="8">
    <location>
        <begin position="520"/>
        <end position="538"/>
    </location>
</feature>
<comment type="similarity">
    <text evidence="6">Belongs to the YccS/YhfK family.</text>
</comment>
<evidence type="ECO:0000313" key="10">
    <source>
        <dbReference type="EMBL" id="GHD17400.1"/>
    </source>
</evidence>
<feature type="domain" description="Integral membrane bound transporter" evidence="9">
    <location>
        <begin position="407"/>
        <end position="532"/>
    </location>
</feature>
<keyword evidence="4 8" id="KW-1133">Transmembrane helix</keyword>
<dbReference type="PANTHER" id="PTHR30509:SF9">
    <property type="entry name" value="MULTIDRUG RESISTANCE PROTEIN MDTO"/>
    <property type="match status" value="1"/>
</dbReference>
<feature type="transmembrane region" description="Helical" evidence="8">
    <location>
        <begin position="452"/>
        <end position="477"/>
    </location>
</feature>
<feature type="transmembrane region" description="Helical" evidence="8">
    <location>
        <begin position="66"/>
        <end position="91"/>
    </location>
</feature>
<name>A0A918X7U7_9ACTN</name>
<evidence type="ECO:0000256" key="7">
    <source>
        <dbReference type="SAM" id="MobiDB-lite"/>
    </source>
</evidence>
<dbReference type="Proteomes" id="UP000654947">
    <property type="component" value="Unassembled WGS sequence"/>
</dbReference>
<gene>
    <name evidence="10" type="ORF">GCM10007147_06500</name>
</gene>
<keyword evidence="2" id="KW-1003">Cell membrane</keyword>
<sequence>MSTEHPPQEPIPRMETVRDLGTTGNTGAMDLGGSREEGPRRVEVAERPRHRVDLKALFGLEPGTPWAWATAVRAAVAMIVSFSLVATLIDPRLATLAALGSMSVLYERNTPYAYRSAALALVGLGFVAAVTFGSLASAFSPWAAVLAIGLTAGLATWLCAAWRVDKPGPIFFVLVSTISTIVPGGPADVPLHAGVATLGAAVGWCVSMTGAVRARHPEYQAVSEAFRQLGALLRAVGSPDLDHAQHQASVAVAEAWRIVLLAQTRGYRGTPEAARLRSLLRWVSDIHLAATQVCMARNEPLPDAAVGFADRMAAAVAEPSLAPDPDELDELRRGLRPRSLEARVYNLLGRAAVAARRTPDEADREDERGSRLHDERYPALWGALRSSLTGQSLILPTALRMWITVTLAGVLGLWIGLDHYYWVALTTTSVLQGGNVVLTLNRSLQRSLGTMLGVLFGALLLTQDLPLAAVVVLAGLFQGLTQLVVGRNFFYGSVTLTPMALLLSYTAMPYPIEQLAQSRIVDTVVGSLLGLAGALLLWRRTAATRLPQTIIKVLETARPCVVEMLDQDVHMSPQRRYELRRDMRAALVSLRGVYNSAVGDLPRARATRPLWPVVVATQRTGYLALSALQLESPEPVGTITLQRVDLAFRELISSMEERRTPRMGALPRLPAYPRINMELRALSSSMTTAVAQDERAAQKEAERRAQRERRRAQKDVDADL</sequence>
<evidence type="ECO:0000256" key="3">
    <source>
        <dbReference type="ARBA" id="ARBA00022692"/>
    </source>
</evidence>
<evidence type="ECO:0000256" key="6">
    <source>
        <dbReference type="ARBA" id="ARBA00043993"/>
    </source>
</evidence>
<dbReference type="PANTHER" id="PTHR30509">
    <property type="entry name" value="P-HYDROXYBENZOIC ACID EFFLUX PUMP SUBUNIT-RELATED"/>
    <property type="match status" value="1"/>
</dbReference>
<evidence type="ECO:0000259" key="9">
    <source>
        <dbReference type="Pfam" id="PF13515"/>
    </source>
</evidence>
<feature type="region of interest" description="Disordered" evidence="7">
    <location>
        <begin position="686"/>
        <end position="720"/>
    </location>
</feature>
<feature type="transmembrane region" description="Helical" evidence="8">
    <location>
        <begin position="112"/>
        <end position="136"/>
    </location>
</feature>
<proteinExistence type="inferred from homology"/>
<comment type="subcellular location">
    <subcellularLocation>
        <location evidence="1">Cell membrane</location>
        <topology evidence="1">Multi-pass membrane protein</topology>
    </subcellularLocation>
</comment>
<feature type="transmembrane region" description="Helical" evidence="8">
    <location>
        <begin position="489"/>
        <end position="508"/>
    </location>
</feature>
<dbReference type="Pfam" id="PF13515">
    <property type="entry name" value="FUSC_2"/>
    <property type="match status" value="1"/>
</dbReference>
<organism evidence="10 11">
    <name type="scientific">Nocardiopsis kunsanensis</name>
    <dbReference type="NCBI Taxonomy" id="141693"/>
    <lineage>
        <taxon>Bacteria</taxon>
        <taxon>Bacillati</taxon>
        <taxon>Actinomycetota</taxon>
        <taxon>Actinomycetes</taxon>
        <taxon>Streptosporangiales</taxon>
        <taxon>Nocardiopsidaceae</taxon>
        <taxon>Nocardiopsis</taxon>
    </lineage>
</organism>
<feature type="transmembrane region" description="Helical" evidence="8">
    <location>
        <begin position="142"/>
        <end position="162"/>
    </location>
</feature>
<feature type="compositionally biased region" description="Basic and acidic residues" evidence="7">
    <location>
        <begin position="692"/>
        <end position="705"/>
    </location>
</feature>
<feature type="region of interest" description="Disordered" evidence="7">
    <location>
        <begin position="1"/>
        <end position="42"/>
    </location>
</feature>
<feature type="transmembrane region" description="Helical" evidence="8">
    <location>
        <begin position="191"/>
        <end position="212"/>
    </location>
</feature>
<feature type="transmembrane region" description="Helical" evidence="8">
    <location>
        <begin position="393"/>
        <end position="415"/>
    </location>
</feature>
<comment type="caution">
    <text evidence="10">The sequence shown here is derived from an EMBL/GenBank/DDBJ whole genome shotgun (WGS) entry which is preliminary data.</text>
</comment>
<keyword evidence="3 8" id="KW-0812">Transmembrane</keyword>
<reference evidence="10 11" key="1">
    <citation type="journal article" date="2014" name="Int. J. Syst. Evol. Microbiol.">
        <title>Complete genome sequence of Corynebacterium casei LMG S-19264T (=DSM 44701T), isolated from a smear-ripened cheese.</title>
        <authorList>
            <consortium name="US DOE Joint Genome Institute (JGI-PGF)"/>
            <person name="Walter F."/>
            <person name="Albersmeier A."/>
            <person name="Kalinowski J."/>
            <person name="Ruckert C."/>
        </authorList>
    </citation>
    <scope>NUCLEOTIDE SEQUENCE [LARGE SCALE GENOMIC DNA]</scope>
    <source>
        <strain evidence="10 11">KCTC 19473</strain>
    </source>
</reference>
<accession>A0A918X7U7</accession>
<dbReference type="AlphaFoldDB" id="A0A918X7U7"/>
<keyword evidence="11" id="KW-1185">Reference proteome</keyword>
<keyword evidence="5 8" id="KW-0472">Membrane</keyword>
<evidence type="ECO:0000256" key="1">
    <source>
        <dbReference type="ARBA" id="ARBA00004651"/>
    </source>
</evidence>
<feature type="compositionally biased region" description="Basic and acidic residues" evidence="7">
    <location>
        <begin position="33"/>
        <end position="42"/>
    </location>
</feature>
<dbReference type="InterPro" id="IPR049453">
    <property type="entry name" value="Memb_transporter_dom"/>
</dbReference>